<feature type="binding site" evidence="9">
    <location>
        <position position="254"/>
    </location>
    <ligand>
        <name>substrate</name>
    </ligand>
</feature>
<evidence type="ECO:0000256" key="2">
    <source>
        <dbReference type="ARBA" id="ARBA00022723"/>
    </source>
</evidence>
<dbReference type="InterPro" id="IPR029056">
    <property type="entry name" value="Ribokinase-like"/>
</dbReference>
<dbReference type="InterPro" id="IPR002139">
    <property type="entry name" value="Ribo/fructo_kinase"/>
</dbReference>
<evidence type="ECO:0000259" key="11">
    <source>
        <dbReference type="Pfam" id="PF00294"/>
    </source>
</evidence>
<dbReference type="Pfam" id="PF00294">
    <property type="entry name" value="PfkB"/>
    <property type="match status" value="1"/>
</dbReference>
<comment type="catalytic activity">
    <reaction evidence="9">
        <text>D-ribose + ATP = D-ribose 5-phosphate + ADP + H(+)</text>
        <dbReference type="Rhea" id="RHEA:13697"/>
        <dbReference type="ChEBI" id="CHEBI:15378"/>
        <dbReference type="ChEBI" id="CHEBI:30616"/>
        <dbReference type="ChEBI" id="CHEBI:47013"/>
        <dbReference type="ChEBI" id="CHEBI:78346"/>
        <dbReference type="ChEBI" id="CHEBI:456216"/>
        <dbReference type="EC" id="2.7.1.15"/>
    </reaction>
</comment>
<dbReference type="EMBL" id="JBINXB010000011">
    <property type="protein sequence ID" value="MFH6566449.1"/>
    <property type="molecule type" value="Genomic_DNA"/>
</dbReference>
<dbReference type="InterPro" id="IPR011611">
    <property type="entry name" value="PfkB_dom"/>
</dbReference>
<feature type="binding site" evidence="9">
    <location>
        <begin position="253"/>
        <end position="254"/>
    </location>
    <ligand>
        <name>ATP</name>
        <dbReference type="ChEBI" id="CHEBI:30616"/>
    </ligand>
</feature>
<comment type="activity regulation">
    <text evidence="9">Activated by a monovalent cation that binds near, but not in, the active site. The most likely occupant of the site in vivo is potassium. Ion binding induces a conformational change that may alter substrate affinity.</text>
</comment>
<evidence type="ECO:0000256" key="4">
    <source>
        <dbReference type="ARBA" id="ARBA00022777"/>
    </source>
</evidence>
<evidence type="ECO:0000256" key="5">
    <source>
        <dbReference type="ARBA" id="ARBA00022840"/>
    </source>
</evidence>
<dbReference type="GO" id="GO:0004747">
    <property type="term" value="F:ribokinase activity"/>
    <property type="evidence" value="ECO:0007669"/>
    <property type="project" value="UniProtKB-EC"/>
</dbReference>
<dbReference type="SUPFAM" id="SSF53613">
    <property type="entry name" value="Ribokinase-like"/>
    <property type="match status" value="1"/>
</dbReference>
<keyword evidence="4 9" id="KW-0418">Kinase</keyword>
<evidence type="ECO:0000313" key="12">
    <source>
        <dbReference type="EMBL" id="MFH6566449.1"/>
    </source>
</evidence>
<evidence type="ECO:0000256" key="9">
    <source>
        <dbReference type="HAMAP-Rule" id="MF_01987"/>
    </source>
</evidence>
<dbReference type="RefSeq" id="WP_321837929.1">
    <property type="nucleotide sequence ID" value="NZ_CAVMKE010000007.1"/>
</dbReference>
<dbReference type="InterPro" id="IPR011877">
    <property type="entry name" value="Ribokinase"/>
</dbReference>
<comment type="pathway">
    <text evidence="9">Carbohydrate metabolism; D-ribose degradation; D-ribose 5-phosphate from beta-D-ribopyranose: step 2/2.</text>
</comment>
<feature type="binding site" evidence="9">
    <location>
        <position position="284"/>
    </location>
    <ligand>
        <name>K(+)</name>
        <dbReference type="ChEBI" id="CHEBI:29103"/>
    </ligand>
</feature>
<dbReference type="HAMAP" id="MF_01987">
    <property type="entry name" value="Ribokinase"/>
    <property type="match status" value="1"/>
</dbReference>
<evidence type="ECO:0000256" key="1">
    <source>
        <dbReference type="ARBA" id="ARBA00022679"/>
    </source>
</evidence>
<feature type="binding site" evidence="9">
    <location>
        <position position="293"/>
    </location>
    <ligand>
        <name>K(+)</name>
        <dbReference type="ChEBI" id="CHEBI:29103"/>
    </ligand>
</feature>
<dbReference type="PRINTS" id="PR00990">
    <property type="entry name" value="RIBOKINASE"/>
</dbReference>
<comment type="caution">
    <text evidence="12">The sequence shown here is derived from an EMBL/GenBank/DDBJ whole genome shotgun (WGS) entry which is preliminary data.</text>
</comment>
<protein>
    <recommendedName>
        <fullName evidence="9 10">Ribokinase</fullName>
        <shortName evidence="9">RK</shortName>
        <ecNumber evidence="9 10">2.7.1.15</ecNumber>
    </recommendedName>
</protein>
<dbReference type="Gene3D" id="3.40.1190.20">
    <property type="match status" value="1"/>
</dbReference>
<feature type="binding site" evidence="9">
    <location>
        <position position="248"/>
    </location>
    <ligand>
        <name>K(+)</name>
        <dbReference type="ChEBI" id="CHEBI:29103"/>
    </ligand>
</feature>
<keyword evidence="8 9" id="KW-0119">Carbohydrate metabolism</keyword>
<accession>A0ABW7LZK6</accession>
<comment type="caution">
    <text evidence="9">Lacks conserved residue(s) required for the propagation of feature annotation.</text>
</comment>
<dbReference type="NCBIfam" id="TIGR02152">
    <property type="entry name" value="D_ribokin_bact"/>
    <property type="match status" value="1"/>
</dbReference>
<feature type="binding site" evidence="9">
    <location>
        <position position="289"/>
    </location>
    <ligand>
        <name>K(+)</name>
        <dbReference type="ChEBI" id="CHEBI:29103"/>
    </ligand>
</feature>
<keyword evidence="13" id="KW-1185">Reference proteome</keyword>
<comment type="cofactor">
    <cofactor evidence="9">
        <name>Mg(2+)</name>
        <dbReference type="ChEBI" id="CHEBI:18420"/>
    </cofactor>
    <text evidence="9">Requires a divalent cation, most likely magnesium in vivo, as an electrophilic catalyst to aid phosphoryl group transfer. It is the chelate of the metal and the nucleotide that is the actual substrate.</text>
</comment>
<dbReference type="PANTHER" id="PTHR10584:SF166">
    <property type="entry name" value="RIBOKINASE"/>
    <property type="match status" value="1"/>
</dbReference>
<evidence type="ECO:0000256" key="8">
    <source>
        <dbReference type="ARBA" id="ARBA00023277"/>
    </source>
</evidence>
<comment type="subcellular location">
    <subcellularLocation>
        <location evidence="9">Cytoplasm</location>
    </subcellularLocation>
</comment>
<feature type="binding site" evidence="9">
    <location>
        <begin position="222"/>
        <end position="227"/>
    </location>
    <ligand>
        <name>ATP</name>
        <dbReference type="ChEBI" id="CHEBI:30616"/>
    </ligand>
</feature>
<reference evidence="12 13" key="1">
    <citation type="submission" date="2024-10" db="EMBL/GenBank/DDBJ databases">
        <title>Aeromonas and Pseudomonas from the Cagarras Archipelago, Rio de Janeiro, Brazil.</title>
        <authorList>
            <person name="Canellas A.L.B."/>
            <person name="Laport M.S."/>
        </authorList>
    </citation>
    <scope>NUCLEOTIDE SEQUENCE [LARGE SCALE GENOMIC DNA]</scope>
    <source>
        <strain evidence="12 13">CPF-4</strain>
    </source>
</reference>
<feature type="binding site" evidence="9">
    <location>
        <position position="250"/>
    </location>
    <ligand>
        <name>K(+)</name>
        <dbReference type="ChEBI" id="CHEBI:29103"/>
    </ligand>
</feature>
<name>A0ABW7LZK6_9PSED</name>
<feature type="binding site" evidence="9">
    <location>
        <position position="287"/>
    </location>
    <ligand>
        <name>K(+)</name>
        <dbReference type="ChEBI" id="CHEBI:29103"/>
    </ligand>
</feature>
<dbReference type="Proteomes" id="UP001609821">
    <property type="component" value="Unassembled WGS sequence"/>
</dbReference>
<evidence type="ECO:0000256" key="3">
    <source>
        <dbReference type="ARBA" id="ARBA00022741"/>
    </source>
</evidence>
<evidence type="ECO:0000313" key="13">
    <source>
        <dbReference type="Proteomes" id="UP001609821"/>
    </source>
</evidence>
<keyword evidence="6 9" id="KW-0460">Magnesium</keyword>
<evidence type="ECO:0000256" key="10">
    <source>
        <dbReference type="NCBIfam" id="TIGR02152"/>
    </source>
</evidence>
<keyword evidence="7 9" id="KW-0630">Potassium</keyword>
<proteinExistence type="inferred from homology"/>
<keyword evidence="9" id="KW-0963">Cytoplasm</keyword>
<comment type="function">
    <text evidence="9">Catalyzes the phosphorylation of ribose at O-5 in a reaction requiring ATP and magnesium. The resulting D-ribose-5-phosphate can then be used either for sythesis of nucleotides, histidine, and tryptophan, or as a component of the pentose phosphate pathway.</text>
</comment>
<evidence type="ECO:0000256" key="6">
    <source>
        <dbReference type="ARBA" id="ARBA00022842"/>
    </source>
</evidence>
<feature type="binding site" evidence="9">
    <location>
        <begin position="12"/>
        <end position="14"/>
    </location>
    <ligand>
        <name>substrate</name>
    </ligand>
</feature>
<feature type="binding site" evidence="9">
    <location>
        <begin position="40"/>
        <end position="44"/>
    </location>
    <ligand>
        <name>substrate</name>
    </ligand>
</feature>
<dbReference type="CDD" id="cd01174">
    <property type="entry name" value="ribokinase"/>
    <property type="match status" value="1"/>
</dbReference>
<feature type="binding site" evidence="9">
    <location>
        <position position="141"/>
    </location>
    <ligand>
        <name>substrate</name>
    </ligand>
</feature>
<evidence type="ECO:0000256" key="7">
    <source>
        <dbReference type="ARBA" id="ARBA00022958"/>
    </source>
</evidence>
<comment type="similarity">
    <text evidence="9">Belongs to the carbohydrate kinase PfkB family. Ribokinase subfamily.</text>
</comment>
<keyword evidence="1 9" id="KW-0808">Transferase</keyword>
<feature type="active site" description="Proton acceptor" evidence="9">
    <location>
        <position position="254"/>
    </location>
</feature>
<dbReference type="PANTHER" id="PTHR10584">
    <property type="entry name" value="SUGAR KINASE"/>
    <property type="match status" value="1"/>
</dbReference>
<feature type="domain" description="Carbohydrate kinase PfkB" evidence="11">
    <location>
        <begin position="3"/>
        <end position="295"/>
    </location>
</feature>
<sequence length="306" mass="31362">MQANVVVIGSLNMDLVTRTERLPHPGETVFGQSFATVHGGKGANQAVAASRLGARVAMLGCVGSDAYGTQLREGLLADQIDCQAVRTVSGSASGVALITVDAKSQNTIVVVAGANGCLEPQDIKTFDQVLQGAQVLVCQLEVPMETVGCVLARGRELGKVVILNPAPVSGPLPGHWYATIDYLIPNESEAWALSGVTVDSLESAELAARRLVGFGAGKVIVTLGALGALFVSAQRVAHFAAPKVEAVDATAAGDTFVGGFSAGLAAGMDEDDAIRFAQVAAALSVTRAGAQPSIPLLRDVQGFARS</sequence>
<feature type="binding site" evidence="9">
    <location>
        <position position="186"/>
    </location>
    <ligand>
        <name>ATP</name>
        <dbReference type="ChEBI" id="CHEBI:30616"/>
    </ligand>
</feature>
<keyword evidence="5 9" id="KW-0067">ATP-binding</keyword>
<organism evidence="12 13">
    <name type="scientific">Pseudomonas kulmbachensis</name>
    <dbReference type="NCBI Taxonomy" id="3043408"/>
    <lineage>
        <taxon>Bacteria</taxon>
        <taxon>Pseudomonadati</taxon>
        <taxon>Pseudomonadota</taxon>
        <taxon>Gammaproteobacteria</taxon>
        <taxon>Pseudomonadales</taxon>
        <taxon>Pseudomonadaceae</taxon>
        <taxon>Pseudomonas</taxon>
    </lineage>
</organism>
<gene>
    <name evidence="9 12" type="primary">rbsK</name>
    <name evidence="12" type="ORF">ACHMWK_10795</name>
</gene>
<keyword evidence="3 9" id="KW-0547">Nucleotide-binding</keyword>
<comment type="subunit">
    <text evidence="9">Homodimer.</text>
</comment>
<dbReference type="EC" id="2.7.1.15" evidence="9 10"/>
<keyword evidence="2 9" id="KW-0479">Metal-binding</keyword>